<keyword evidence="11" id="KW-0443">Lipid metabolism</keyword>
<feature type="transmembrane region" description="Helical" evidence="19">
    <location>
        <begin position="111"/>
        <end position="132"/>
    </location>
</feature>
<feature type="binding site" evidence="17">
    <location>
        <position position="39"/>
    </location>
    <ligand>
        <name>ATP</name>
        <dbReference type="ChEBI" id="CHEBI:30616"/>
    </ligand>
</feature>
<dbReference type="InterPro" id="IPR033717">
    <property type="entry name" value="UDPK"/>
</dbReference>
<dbReference type="OrthoDB" id="9789934at2"/>
<reference evidence="20 21" key="1">
    <citation type="journal article" date="2015" name="Genome Announc.">
        <title>Expanding the biotechnology potential of lactobacilli through comparative genomics of 213 strains and associated genera.</title>
        <authorList>
            <person name="Sun Z."/>
            <person name="Harris H.M."/>
            <person name="McCann A."/>
            <person name="Guo C."/>
            <person name="Argimon S."/>
            <person name="Zhang W."/>
            <person name="Yang X."/>
            <person name="Jeffery I.B."/>
            <person name="Cooney J.C."/>
            <person name="Kagawa T.F."/>
            <person name="Liu W."/>
            <person name="Song Y."/>
            <person name="Salvetti E."/>
            <person name="Wrobel A."/>
            <person name="Rasinkangas P."/>
            <person name="Parkhill J."/>
            <person name="Rea M.C."/>
            <person name="O'Sullivan O."/>
            <person name="Ritari J."/>
            <person name="Douillard F.P."/>
            <person name="Paul Ross R."/>
            <person name="Yang R."/>
            <person name="Briner A.E."/>
            <person name="Felis G.E."/>
            <person name="de Vos W.M."/>
            <person name="Barrangou R."/>
            <person name="Klaenhammer T.R."/>
            <person name="Caufield P.W."/>
            <person name="Cui Y."/>
            <person name="Zhang H."/>
            <person name="O'Toole P.W."/>
        </authorList>
    </citation>
    <scope>NUCLEOTIDE SEQUENCE [LARGE SCALE GENOMIC DNA]</scope>
    <source>
        <strain evidence="20 21">DSM 20190</strain>
    </source>
</reference>
<evidence type="ECO:0000256" key="4">
    <source>
        <dbReference type="ARBA" id="ARBA00022516"/>
    </source>
</evidence>
<evidence type="ECO:0000313" key="21">
    <source>
        <dbReference type="Proteomes" id="UP000051296"/>
    </source>
</evidence>
<evidence type="ECO:0000256" key="15">
    <source>
        <dbReference type="PIRSR" id="PIRSR600829-1"/>
    </source>
</evidence>
<evidence type="ECO:0000256" key="3">
    <source>
        <dbReference type="ARBA" id="ARBA00022475"/>
    </source>
</evidence>
<organism evidence="20 21">
    <name type="scientific">Weissella halotolerans DSM 20190</name>
    <dbReference type="NCBI Taxonomy" id="1123500"/>
    <lineage>
        <taxon>Bacteria</taxon>
        <taxon>Bacillati</taxon>
        <taxon>Bacillota</taxon>
        <taxon>Bacilli</taxon>
        <taxon>Lactobacillales</taxon>
        <taxon>Lactobacillaceae</taxon>
        <taxon>Weissella</taxon>
    </lineage>
</organism>
<keyword evidence="18" id="KW-0479">Metal-binding</keyword>
<evidence type="ECO:0000256" key="11">
    <source>
        <dbReference type="ARBA" id="ARBA00023098"/>
    </source>
</evidence>
<evidence type="ECO:0000256" key="10">
    <source>
        <dbReference type="ARBA" id="ARBA00022989"/>
    </source>
</evidence>
<keyword evidence="5" id="KW-0808">Transferase</keyword>
<dbReference type="InterPro" id="IPR000829">
    <property type="entry name" value="DAGK"/>
</dbReference>
<dbReference type="PANTHER" id="PTHR34299:SF1">
    <property type="entry name" value="DIACYLGLYCEROL KINASE"/>
    <property type="match status" value="1"/>
</dbReference>
<protein>
    <submittedName>
        <fullName evidence="20">Diacylglycerol kinase</fullName>
    </submittedName>
</protein>
<dbReference type="GO" id="GO:0005524">
    <property type="term" value="F:ATP binding"/>
    <property type="evidence" value="ECO:0007669"/>
    <property type="project" value="UniProtKB-KW"/>
</dbReference>
<evidence type="ECO:0000256" key="13">
    <source>
        <dbReference type="ARBA" id="ARBA00023209"/>
    </source>
</evidence>
<dbReference type="Gene3D" id="1.10.287.3610">
    <property type="match status" value="1"/>
</dbReference>
<dbReference type="InterPro" id="IPR036945">
    <property type="entry name" value="DAGK_sf"/>
</dbReference>
<dbReference type="EMBL" id="JQAX01000003">
    <property type="protein sequence ID" value="KRN31680.1"/>
    <property type="molecule type" value="Genomic_DNA"/>
</dbReference>
<comment type="subcellular location">
    <subcellularLocation>
        <location evidence="1">Cell membrane</location>
        <topology evidence="1">Multi-pass membrane protein</topology>
    </subcellularLocation>
</comment>
<dbReference type="GO" id="GO:0046872">
    <property type="term" value="F:metal ion binding"/>
    <property type="evidence" value="ECO:0007669"/>
    <property type="project" value="UniProtKB-KW"/>
</dbReference>
<keyword evidence="3" id="KW-1003">Cell membrane</keyword>
<comment type="similarity">
    <text evidence="2">Belongs to the bacterial diacylglycerol kinase family.</text>
</comment>
<evidence type="ECO:0000256" key="18">
    <source>
        <dbReference type="PIRSR" id="PIRSR600829-4"/>
    </source>
</evidence>
<dbReference type="GO" id="GO:0005886">
    <property type="term" value="C:plasma membrane"/>
    <property type="evidence" value="ECO:0007669"/>
    <property type="project" value="UniProtKB-SubCell"/>
</dbReference>
<evidence type="ECO:0000256" key="14">
    <source>
        <dbReference type="ARBA" id="ARBA00023264"/>
    </source>
</evidence>
<keyword evidence="14" id="KW-1208">Phospholipid metabolism</keyword>
<keyword evidence="6 19" id="KW-0812">Transmembrane</keyword>
<evidence type="ECO:0000256" key="9">
    <source>
        <dbReference type="ARBA" id="ARBA00022840"/>
    </source>
</evidence>
<feature type="binding site" evidence="18">
    <location>
        <position position="39"/>
    </location>
    <ligand>
        <name>a divalent metal cation</name>
        <dbReference type="ChEBI" id="CHEBI:60240"/>
    </ligand>
</feature>
<keyword evidence="8 20" id="KW-0418">Kinase</keyword>
<feature type="binding site" evidence="18">
    <location>
        <position position="87"/>
    </location>
    <ligand>
        <name>a divalent metal cation</name>
        <dbReference type="ChEBI" id="CHEBI:60240"/>
    </ligand>
</feature>
<evidence type="ECO:0000256" key="12">
    <source>
        <dbReference type="ARBA" id="ARBA00023136"/>
    </source>
</evidence>
<keyword evidence="18" id="KW-0460">Magnesium</keyword>
<comment type="cofactor">
    <cofactor evidence="18">
        <name>Mg(2+)</name>
        <dbReference type="ChEBI" id="CHEBI:18420"/>
    </cofactor>
    <text evidence="18">Mn(2+), Zn(2+), Cd(2+) and Co(2+) support activity to lesser extents.</text>
</comment>
<dbReference type="Proteomes" id="UP000051296">
    <property type="component" value="Unassembled WGS sequence"/>
</dbReference>
<sequence length="138" mass="15602">MDSRDKQSRRRLSQIDKNTSFHQAFHHAVDGIVEVLRRERNMRYHVVMAIFVLAIGLYLGLGRSDWIWITIAFFIVIMSEFVNTMVEAIVDLAVGHHFHPLAKVAKDVAAGAVLVAATTAVVIGLLIFQPYLFQLLGW</sequence>
<keyword evidence="4" id="KW-0444">Lipid biosynthesis</keyword>
<evidence type="ECO:0000256" key="8">
    <source>
        <dbReference type="ARBA" id="ARBA00022777"/>
    </source>
</evidence>
<evidence type="ECO:0000256" key="6">
    <source>
        <dbReference type="ARBA" id="ARBA00022692"/>
    </source>
</evidence>
<evidence type="ECO:0000256" key="19">
    <source>
        <dbReference type="SAM" id="Phobius"/>
    </source>
</evidence>
<keyword evidence="12 19" id="KW-0472">Membrane</keyword>
<evidence type="ECO:0000256" key="16">
    <source>
        <dbReference type="PIRSR" id="PIRSR600829-2"/>
    </source>
</evidence>
<accession>A0A0R2FTS4</accession>
<dbReference type="AlphaFoldDB" id="A0A0R2FTS4"/>
<dbReference type="InParanoid" id="A0A0R2FTS4"/>
<evidence type="ECO:0000256" key="17">
    <source>
        <dbReference type="PIRSR" id="PIRSR600829-3"/>
    </source>
</evidence>
<evidence type="ECO:0000256" key="5">
    <source>
        <dbReference type="ARBA" id="ARBA00022679"/>
    </source>
</evidence>
<dbReference type="Pfam" id="PF01219">
    <property type="entry name" value="DAGK_prokar"/>
    <property type="match status" value="1"/>
</dbReference>
<evidence type="ECO:0000313" key="20">
    <source>
        <dbReference type="EMBL" id="KRN31680.1"/>
    </source>
</evidence>
<dbReference type="PATRIC" id="fig|1123500.6.peg.940"/>
<keyword evidence="10 19" id="KW-1133">Transmembrane helix</keyword>
<evidence type="ECO:0000256" key="1">
    <source>
        <dbReference type="ARBA" id="ARBA00004651"/>
    </source>
</evidence>
<comment type="caution">
    <text evidence="20">The sequence shown here is derived from an EMBL/GenBank/DDBJ whole genome shotgun (WGS) entry which is preliminary data.</text>
</comment>
<dbReference type="RefSeq" id="WP_022791813.1">
    <property type="nucleotide sequence ID" value="NZ_ATUU01000003.1"/>
</dbReference>
<feature type="binding site" evidence="16">
    <location>
        <position position="80"/>
    </location>
    <ligand>
        <name>substrate</name>
    </ligand>
</feature>
<proteinExistence type="inferred from homology"/>
<keyword evidence="13" id="KW-0594">Phospholipid biosynthesis</keyword>
<dbReference type="CDD" id="cd14265">
    <property type="entry name" value="UDPK_IM_like"/>
    <property type="match status" value="1"/>
</dbReference>
<dbReference type="GO" id="GO:0016301">
    <property type="term" value="F:kinase activity"/>
    <property type="evidence" value="ECO:0007669"/>
    <property type="project" value="UniProtKB-KW"/>
</dbReference>
<feature type="transmembrane region" description="Helical" evidence="19">
    <location>
        <begin position="44"/>
        <end position="61"/>
    </location>
</feature>
<keyword evidence="21" id="KW-1185">Reference proteome</keyword>
<evidence type="ECO:0000256" key="7">
    <source>
        <dbReference type="ARBA" id="ARBA00022741"/>
    </source>
</evidence>
<gene>
    <name evidence="20" type="ORF">IV68_GL000934</name>
</gene>
<dbReference type="STRING" id="1123500.GCA_000420365_01065"/>
<feature type="binding site" evidence="17">
    <location>
        <position position="87"/>
    </location>
    <ligand>
        <name>ATP</name>
        <dbReference type="ChEBI" id="CHEBI:30616"/>
    </ligand>
</feature>
<dbReference type="FunCoup" id="A0A0R2FTS4">
    <property type="interactions" value="39"/>
</dbReference>
<keyword evidence="9 17" id="KW-0067">ATP-binding</keyword>
<name>A0A0R2FTS4_9LACO</name>
<feature type="binding site" evidence="17">
    <location>
        <begin position="106"/>
        <end position="107"/>
    </location>
    <ligand>
        <name>ATP</name>
        <dbReference type="ChEBI" id="CHEBI:30616"/>
    </ligand>
</feature>
<dbReference type="GO" id="GO:0008654">
    <property type="term" value="P:phospholipid biosynthetic process"/>
    <property type="evidence" value="ECO:0007669"/>
    <property type="project" value="UniProtKB-KW"/>
</dbReference>
<evidence type="ECO:0000256" key="2">
    <source>
        <dbReference type="ARBA" id="ARBA00005967"/>
    </source>
</evidence>
<dbReference type="eggNOG" id="COG0818">
    <property type="taxonomic scope" value="Bacteria"/>
</dbReference>
<dbReference type="PANTHER" id="PTHR34299">
    <property type="entry name" value="DIACYLGLYCEROL KINASE"/>
    <property type="match status" value="1"/>
</dbReference>
<feature type="transmembrane region" description="Helical" evidence="19">
    <location>
        <begin position="67"/>
        <end position="90"/>
    </location>
</feature>
<keyword evidence="7 17" id="KW-0547">Nucleotide-binding</keyword>
<feature type="active site" description="Proton acceptor" evidence="15">
    <location>
        <position position="80"/>
    </location>
</feature>